<keyword evidence="5 7" id="KW-1133">Transmembrane helix</keyword>
<evidence type="ECO:0000256" key="6">
    <source>
        <dbReference type="ARBA" id="ARBA00023136"/>
    </source>
</evidence>
<name>A0ABY6CE45_9HYPH</name>
<keyword evidence="10" id="KW-1185">Reference proteome</keyword>
<keyword evidence="2 7" id="KW-0813">Transport</keyword>
<feature type="transmembrane region" description="Helical" evidence="7">
    <location>
        <begin position="264"/>
        <end position="286"/>
    </location>
</feature>
<evidence type="ECO:0000313" key="10">
    <source>
        <dbReference type="Proteomes" id="UP001061862"/>
    </source>
</evidence>
<dbReference type="Pfam" id="PF19300">
    <property type="entry name" value="BPD_transp_1_N"/>
    <property type="match status" value="1"/>
</dbReference>
<keyword evidence="3" id="KW-1003">Cell membrane</keyword>
<evidence type="ECO:0000256" key="3">
    <source>
        <dbReference type="ARBA" id="ARBA00022475"/>
    </source>
</evidence>
<evidence type="ECO:0000313" key="9">
    <source>
        <dbReference type="EMBL" id="UXN69432.1"/>
    </source>
</evidence>
<dbReference type="EMBL" id="CP104965">
    <property type="protein sequence ID" value="UXN69432.1"/>
    <property type="molecule type" value="Genomic_DNA"/>
</dbReference>
<dbReference type="CDD" id="cd06261">
    <property type="entry name" value="TM_PBP2"/>
    <property type="match status" value="1"/>
</dbReference>
<evidence type="ECO:0000256" key="1">
    <source>
        <dbReference type="ARBA" id="ARBA00004651"/>
    </source>
</evidence>
<evidence type="ECO:0000259" key="8">
    <source>
        <dbReference type="PROSITE" id="PS50928"/>
    </source>
</evidence>
<dbReference type="Proteomes" id="UP001061862">
    <property type="component" value="Chromosome"/>
</dbReference>
<evidence type="ECO:0000256" key="2">
    <source>
        <dbReference type="ARBA" id="ARBA00022448"/>
    </source>
</evidence>
<sequence length="340" mass="36258">MIDTPPVAPIQGAPLIPVRRRRPCGLACMLIRRVLMGLVVLWAISALIFAGTQILPGDVATAMLGQQATPEAVEGIRKELGLERPPVVRYVAWLGGVLHGDLGRSTSNKQDIATSIAPRLANTLFLASVAAAIAVPLAILLGLIAARFAGTLADRVINIVTLGAISLPEFFAGYLLIAFFSITLGWFPSGSTVSPDMGLLPRLQAIALPAATLVIAVLGHMMRMTRAALLNVMSAPYIETAELKGLSPWRVIWKHALPNALSPIINVVALNMAYLVVGVVVVEVIFVYPGMGQYMVDHVSKRDVPVVQACGLIFAAVYILLNLVADIAAVIANPRLRHPR</sequence>
<comment type="similarity">
    <text evidence="7">Belongs to the binding-protein-dependent transport system permease family.</text>
</comment>
<protein>
    <submittedName>
        <fullName evidence="9">ABC transporter permease</fullName>
    </submittedName>
</protein>
<feature type="transmembrane region" description="Helical" evidence="7">
    <location>
        <begin position="306"/>
        <end position="332"/>
    </location>
</feature>
<dbReference type="Pfam" id="PF00528">
    <property type="entry name" value="BPD_transp_1"/>
    <property type="match status" value="1"/>
</dbReference>
<keyword evidence="4 7" id="KW-0812">Transmembrane</keyword>
<evidence type="ECO:0000256" key="4">
    <source>
        <dbReference type="ARBA" id="ARBA00022692"/>
    </source>
</evidence>
<dbReference type="InterPro" id="IPR045621">
    <property type="entry name" value="BPD_transp_1_N"/>
</dbReference>
<keyword evidence="6 7" id="KW-0472">Membrane</keyword>
<feature type="domain" description="ABC transmembrane type-1" evidence="8">
    <location>
        <begin position="120"/>
        <end position="325"/>
    </location>
</feature>
<reference evidence="9 10" key="1">
    <citation type="submission" date="2022-09" db="EMBL/GenBank/DDBJ databases">
        <title>Interaction between co-microsymbionts with complementary sets of symbiotic genes in legume-rhizobium systems.</title>
        <authorList>
            <person name="Safronova V."/>
            <person name="Sazanova A."/>
            <person name="Afonin A."/>
            <person name="Chirak E."/>
        </authorList>
    </citation>
    <scope>NUCLEOTIDE SEQUENCE [LARGE SCALE GENOMIC DNA]</scope>
    <source>
        <strain evidence="9 10">A18/4-1</strain>
    </source>
</reference>
<feature type="transmembrane region" description="Helical" evidence="7">
    <location>
        <begin position="124"/>
        <end position="144"/>
    </location>
</feature>
<dbReference type="Gene3D" id="1.10.3720.10">
    <property type="entry name" value="MetI-like"/>
    <property type="match status" value="1"/>
</dbReference>
<evidence type="ECO:0000256" key="5">
    <source>
        <dbReference type="ARBA" id="ARBA00022989"/>
    </source>
</evidence>
<evidence type="ECO:0000256" key="7">
    <source>
        <dbReference type="RuleBase" id="RU363032"/>
    </source>
</evidence>
<dbReference type="SUPFAM" id="SSF161098">
    <property type="entry name" value="MetI-like"/>
    <property type="match status" value="1"/>
</dbReference>
<accession>A0ABY6CE45</accession>
<gene>
    <name evidence="9" type="ORF">N8A98_19730</name>
</gene>
<feature type="transmembrane region" description="Helical" evidence="7">
    <location>
        <begin position="199"/>
        <end position="219"/>
    </location>
</feature>
<proteinExistence type="inferred from homology"/>
<dbReference type="PANTHER" id="PTHR43163:SF6">
    <property type="entry name" value="DIPEPTIDE TRANSPORT SYSTEM PERMEASE PROTEIN DPPB-RELATED"/>
    <property type="match status" value="1"/>
</dbReference>
<comment type="subcellular location">
    <subcellularLocation>
        <location evidence="1 7">Cell membrane</location>
        <topology evidence="1 7">Multi-pass membrane protein</topology>
    </subcellularLocation>
</comment>
<feature type="transmembrane region" description="Helical" evidence="7">
    <location>
        <begin position="156"/>
        <end position="187"/>
    </location>
</feature>
<dbReference type="InterPro" id="IPR000515">
    <property type="entry name" value="MetI-like"/>
</dbReference>
<organism evidence="9 10">
    <name type="scientific">Devosia neptuniae</name>
    <dbReference type="NCBI Taxonomy" id="191302"/>
    <lineage>
        <taxon>Bacteria</taxon>
        <taxon>Pseudomonadati</taxon>
        <taxon>Pseudomonadota</taxon>
        <taxon>Alphaproteobacteria</taxon>
        <taxon>Hyphomicrobiales</taxon>
        <taxon>Devosiaceae</taxon>
        <taxon>Devosia</taxon>
    </lineage>
</organism>
<feature type="transmembrane region" description="Helical" evidence="7">
    <location>
        <begin position="30"/>
        <end position="55"/>
    </location>
</feature>
<dbReference type="InterPro" id="IPR035906">
    <property type="entry name" value="MetI-like_sf"/>
</dbReference>
<dbReference type="PANTHER" id="PTHR43163">
    <property type="entry name" value="DIPEPTIDE TRANSPORT SYSTEM PERMEASE PROTEIN DPPB-RELATED"/>
    <property type="match status" value="1"/>
</dbReference>
<dbReference type="PROSITE" id="PS50928">
    <property type="entry name" value="ABC_TM1"/>
    <property type="match status" value="1"/>
</dbReference>